<name>A0A4R1BC51_9BACT</name>
<dbReference type="InterPro" id="IPR036249">
    <property type="entry name" value="Thioredoxin-like_sf"/>
</dbReference>
<dbReference type="OrthoDB" id="9789406at2"/>
<gene>
    <name evidence="5" type="ORF">EPD60_08465</name>
</gene>
<dbReference type="AlphaFoldDB" id="A0A4R1BC51"/>
<evidence type="ECO:0000256" key="3">
    <source>
        <dbReference type="ARBA" id="ARBA00023002"/>
    </source>
</evidence>
<accession>A0A4R1BC51</accession>
<comment type="caution">
    <text evidence="5">The sequence shown here is derived from an EMBL/GenBank/DDBJ whole genome shotgun (WGS) entry which is preliminary data.</text>
</comment>
<dbReference type="InterPro" id="IPR000889">
    <property type="entry name" value="Glutathione_peroxidase"/>
</dbReference>
<organism evidence="5 6">
    <name type="scientific">Flaviaesturariibacter flavus</name>
    <dbReference type="NCBI Taxonomy" id="2502780"/>
    <lineage>
        <taxon>Bacteria</taxon>
        <taxon>Pseudomonadati</taxon>
        <taxon>Bacteroidota</taxon>
        <taxon>Chitinophagia</taxon>
        <taxon>Chitinophagales</taxon>
        <taxon>Chitinophagaceae</taxon>
        <taxon>Flaviaestuariibacter</taxon>
    </lineage>
</organism>
<evidence type="ECO:0000256" key="1">
    <source>
        <dbReference type="ARBA" id="ARBA00006926"/>
    </source>
</evidence>
<keyword evidence="6" id="KW-1185">Reference proteome</keyword>
<sequence>MTFRQRLLRLLYPAYIKLGRFFGRHRTVLSNSGRVPPAVPIYAQKVKLANGQELPLERFRGRKLLLVNTASDCIYTAQYQELQELMAHYGDGLVVIAFPSNDFKEQERGGDAEISNFCQMNYGVTFPVAHKASVRNGAGQQEVFRWLTDKSQNGWNTKPPSWNFSKYLVNEQGVLTHYFDPAISPKHPELLRAIHHG</sequence>
<dbReference type="Proteomes" id="UP000295334">
    <property type="component" value="Unassembled WGS sequence"/>
</dbReference>
<dbReference type="Gene3D" id="3.40.30.10">
    <property type="entry name" value="Glutaredoxin"/>
    <property type="match status" value="1"/>
</dbReference>
<dbReference type="PROSITE" id="PS51355">
    <property type="entry name" value="GLUTATHIONE_PEROXID_3"/>
    <property type="match status" value="1"/>
</dbReference>
<evidence type="ECO:0000256" key="2">
    <source>
        <dbReference type="ARBA" id="ARBA00022559"/>
    </source>
</evidence>
<dbReference type="GO" id="GO:0004601">
    <property type="term" value="F:peroxidase activity"/>
    <property type="evidence" value="ECO:0007669"/>
    <property type="project" value="UniProtKB-KW"/>
</dbReference>
<keyword evidence="3 4" id="KW-0560">Oxidoreductase</keyword>
<dbReference type="EMBL" id="SJZI01000042">
    <property type="protein sequence ID" value="TCJ14610.1"/>
    <property type="molecule type" value="Genomic_DNA"/>
</dbReference>
<comment type="similarity">
    <text evidence="1 4">Belongs to the glutathione peroxidase family.</text>
</comment>
<dbReference type="CDD" id="cd00340">
    <property type="entry name" value="GSH_Peroxidase"/>
    <property type="match status" value="1"/>
</dbReference>
<dbReference type="GO" id="GO:0006979">
    <property type="term" value="P:response to oxidative stress"/>
    <property type="evidence" value="ECO:0007669"/>
    <property type="project" value="InterPro"/>
</dbReference>
<dbReference type="PANTHER" id="PTHR11592">
    <property type="entry name" value="GLUTATHIONE PEROXIDASE"/>
    <property type="match status" value="1"/>
</dbReference>
<evidence type="ECO:0000313" key="5">
    <source>
        <dbReference type="EMBL" id="TCJ14610.1"/>
    </source>
</evidence>
<protein>
    <recommendedName>
        <fullName evidence="4">Glutathione peroxidase</fullName>
    </recommendedName>
</protein>
<proteinExistence type="inferred from homology"/>
<dbReference type="Pfam" id="PF00255">
    <property type="entry name" value="GSHPx"/>
    <property type="match status" value="1"/>
</dbReference>
<evidence type="ECO:0000256" key="4">
    <source>
        <dbReference type="RuleBase" id="RU000499"/>
    </source>
</evidence>
<reference evidence="5 6" key="1">
    <citation type="submission" date="2019-03" db="EMBL/GenBank/DDBJ databases">
        <authorList>
            <person name="Kim M.K.M."/>
        </authorList>
    </citation>
    <scope>NUCLEOTIDE SEQUENCE [LARGE SCALE GENOMIC DNA]</scope>
    <source>
        <strain evidence="5 6">17J68-12</strain>
    </source>
</reference>
<keyword evidence="2 4" id="KW-0575">Peroxidase</keyword>
<dbReference type="SUPFAM" id="SSF52833">
    <property type="entry name" value="Thioredoxin-like"/>
    <property type="match status" value="1"/>
</dbReference>
<dbReference type="PRINTS" id="PR01011">
    <property type="entry name" value="GLUTPROXDASE"/>
</dbReference>
<dbReference type="PANTHER" id="PTHR11592:SF78">
    <property type="entry name" value="GLUTATHIONE PEROXIDASE"/>
    <property type="match status" value="1"/>
</dbReference>
<evidence type="ECO:0000313" key="6">
    <source>
        <dbReference type="Proteomes" id="UP000295334"/>
    </source>
</evidence>